<feature type="transmembrane region" description="Helical" evidence="1">
    <location>
        <begin position="160"/>
        <end position="178"/>
    </location>
</feature>
<dbReference type="PANTHER" id="PTHR43592">
    <property type="entry name" value="CAAX AMINO TERMINAL PROTEASE"/>
    <property type="match status" value="1"/>
</dbReference>
<dbReference type="GO" id="GO:0080120">
    <property type="term" value="P:CAAX-box protein maturation"/>
    <property type="evidence" value="ECO:0007669"/>
    <property type="project" value="UniProtKB-ARBA"/>
</dbReference>
<keyword evidence="1" id="KW-0472">Membrane</keyword>
<organism evidence="3">
    <name type="scientific">marine metagenome</name>
    <dbReference type="NCBI Taxonomy" id="408172"/>
    <lineage>
        <taxon>unclassified sequences</taxon>
        <taxon>metagenomes</taxon>
        <taxon>ecological metagenomes</taxon>
    </lineage>
</organism>
<dbReference type="EMBL" id="UINC01006632">
    <property type="protein sequence ID" value="SVA28712.1"/>
    <property type="molecule type" value="Genomic_DNA"/>
</dbReference>
<feature type="domain" description="CAAX prenyl protease 2/Lysostaphin resistance protein A-like" evidence="2">
    <location>
        <begin position="125"/>
        <end position="213"/>
    </location>
</feature>
<dbReference type="Pfam" id="PF02517">
    <property type="entry name" value="Rce1-like"/>
    <property type="match status" value="1"/>
</dbReference>
<evidence type="ECO:0000313" key="3">
    <source>
        <dbReference type="EMBL" id="SVA28712.1"/>
    </source>
</evidence>
<feature type="transmembrane region" description="Helical" evidence="1">
    <location>
        <begin position="80"/>
        <end position="105"/>
    </location>
</feature>
<dbReference type="AlphaFoldDB" id="A0A381UKK8"/>
<dbReference type="GO" id="GO:0004175">
    <property type="term" value="F:endopeptidase activity"/>
    <property type="evidence" value="ECO:0007669"/>
    <property type="project" value="UniProtKB-ARBA"/>
</dbReference>
<reference evidence="3" key="1">
    <citation type="submission" date="2018-05" db="EMBL/GenBank/DDBJ databases">
        <authorList>
            <person name="Lanie J.A."/>
            <person name="Ng W.-L."/>
            <person name="Kazmierczak K.M."/>
            <person name="Andrzejewski T.M."/>
            <person name="Davidsen T.M."/>
            <person name="Wayne K.J."/>
            <person name="Tettelin H."/>
            <person name="Glass J.I."/>
            <person name="Rusch D."/>
            <person name="Podicherti R."/>
            <person name="Tsui H.-C.T."/>
            <person name="Winkler M.E."/>
        </authorList>
    </citation>
    <scope>NUCLEOTIDE SEQUENCE</scope>
</reference>
<dbReference type="PANTHER" id="PTHR43592:SF15">
    <property type="entry name" value="CAAX AMINO TERMINAL PROTEASE FAMILY PROTEIN"/>
    <property type="match status" value="1"/>
</dbReference>
<name>A0A381UKK8_9ZZZZ</name>
<keyword evidence="1" id="KW-1133">Transmembrane helix</keyword>
<feature type="transmembrane region" description="Helical" evidence="1">
    <location>
        <begin position="125"/>
        <end position="148"/>
    </location>
</feature>
<proteinExistence type="predicted"/>
<sequence>MSVIFTARGAFILVTLSLLFSGFLTSALILLFDPAGQAFLPSTLIVGELLLVVPLIVILTRNTVNLGETLRINPVSRRTLLLSVLLSCGIVAWADELERIIALIIPPPQWLDQLGQFLRVEDPLSLTLIFIGAVPLAAFSEEVLFRGFLQQVLEKQWKDVTRAVLVGSLFFAFVHLIPYWAIQIYLLGVIMGYLAWITNSIFPSMILHGINNGIAFSFANWGDFFEGWYTWNGHVSPLILAIGTTMTIIGFKQLNRTLTPVLES</sequence>
<feature type="transmembrane region" description="Helical" evidence="1">
    <location>
        <begin position="12"/>
        <end position="32"/>
    </location>
</feature>
<evidence type="ECO:0000256" key="1">
    <source>
        <dbReference type="SAM" id="Phobius"/>
    </source>
</evidence>
<dbReference type="InterPro" id="IPR003675">
    <property type="entry name" value="Rce1/LyrA-like_dom"/>
</dbReference>
<evidence type="ECO:0000259" key="2">
    <source>
        <dbReference type="Pfam" id="PF02517"/>
    </source>
</evidence>
<feature type="transmembrane region" description="Helical" evidence="1">
    <location>
        <begin position="38"/>
        <end position="59"/>
    </location>
</feature>
<protein>
    <recommendedName>
        <fullName evidence="2">CAAX prenyl protease 2/Lysostaphin resistance protein A-like domain-containing protein</fullName>
    </recommendedName>
</protein>
<accession>A0A381UKK8</accession>
<gene>
    <name evidence="3" type="ORF">METZ01_LOCUS81566</name>
</gene>
<keyword evidence="1" id="KW-0812">Transmembrane</keyword>